<dbReference type="InterPro" id="IPR036390">
    <property type="entry name" value="WH_DNA-bd_sf"/>
</dbReference>
<dbReference type="EMBL" id="JAMTCK010000003">
    <property type="protein sequence ID" value="MCP2164646.1"/>
    <property type="molecule type" value="Genomic_DNA"/>
</dbReference>
<accession>A0AAE3KDX8</accession>
<dbReference type="Pfam" id="PF12802">
    <property type="entry name" value="MarR_2"/>
    <property type="match status" value="1"/>
</dbReference>
<dbReference type="RefSeq" id="WP_407649502.1">
    <property type="nucleotide sequence ID" value="NZ_JAMTCK010000003.1"/>
</dbReference>
<dbReference type="InterPro" id="IPR025246">
    <property type="entry name" value="IS30-like_HTH"/>
</dbReference>
<dbReference type="GO" id="GO:0005829">
    <property type="term" value="C:cytosol"/>
    <property type="evidence" value="ECO:0007669"/>
    <property type="project" value="TreeGrafter"/>
</dbReference>
<dbReference type="GO" id="GO:0003700">
    <property type="term" value="F:DNA-binding transcription factor activity"/>
    <property type="evidence" value="ECO:0007669"/>
    <property type="project" value="InterPro"/>
</dbReference>
<evidence type="ECO:0000313" key="4">
    <source>
        <dbReference type="Proteomes" id="UP001206128"/>
    </source>
</evidence>
<protein>
    <submittedName>
        <fullName evidence="3">MarR family protein</fullName>
    </submittedName>
</protein>
<dbReference type="InterPro" id="IPR000835">
    <property type="entry name" value="HTH_MarR-typ"/>
</dbReference>
<dbReference type="InterPro" id="IPR051917">
    <property type="entry name" value="Transposase-Integrase"/>
</dbReference>
<keyword evidence="4" id="KW-1185">Reference proteome</keyword>
<proteinExistence type="predicted"/>
<evidence type="ECO:0000313" key="3">
    <source>
        <dbReference type="EMBL" id="MCP2164646.1"/>
    </source>
</evidence>
<dbReference type="Gene3D" id="1.10.10.10">
    <property type="entry name" value="Winged helix-like DNA-binding domain superfamily/Winged helix DNA-binding domain"/>
    <property type="match status" value="1"/>
</dbReference>
<reference evidence="3" key="1">
    <citation type="submission" date="2022-06" db="EMBL/GenBank/DDBJ databases">
        <title>Genomic Encyclopedia of Archaeal and Bacterial Type Strains, Phase II (KMG-II): from individual species to whole genera.</title>
        <authorList>
            <person name="Goeker M."/>
        </authorList>
    </citation>
    <scope>NUCLEOTIDE SEQUENCE</scope>
    <source>
        <strain evidence="3">DSM 43935</strain>
    </source>
</reference>
<dbReference type="PANTHER" id="PTHR10948">
    <property type="entry name" value="TRANSPOSASE"/>
    <property type="match status" value="1"/>
</dbReference>
<dbReference type="Pfam" id="PF13936">
    <property type="entry name" value="HTH_38"/>
    <property type="match status" value="1"/>
</dbReference>
<dbReference type="GO" id="GO:0004803">
    <property type="term" value="F:transposase activity"/>
    <property type="evidence" value="ECO:0007669"/>
    <property type="project" value="TreeGrafter"/>
</dbReference>
<feature type="domain" description="Transposase IS30-like HTH" evidence="2">
    <location>
        <begin position="3"/>
        <end position="45"/>
    </location>
</feature>
<dbReference type="AlphaFoldDB" id="A0AAE3KDX8"/>
<name>A0AAE3KDX8_9PSEU</name>
<dbReference type="SUPFAM" id="SSF46689">
    <property type="entry name" value="Homeodomain-like"/>
    <property type="match status" value="1"/>
</dbReference>
<evidence type="ECO:0000259" key="1">
    <source>
        <dbReference type="Pfam" id="PF12802"/>
    </source>
</evidence>
<organism evidence="3 4">
    <name type="scientific">Goodfellowiella coeruleoviolacea</name>
    <dbReference type="NCBI Taxonomy" id="334858"/>
    <lineage>
        <taxon>Bacteria</taxon>
        <taxon>Bacillati</taxon>
        <taxon>Actinomycetota</taxon>
        <taxon>Actinomycetes</taxon>
        <taxon>Pseudonocardiales</taxon>
        <taxon>Pseudonocardiaceae</taxon>
        <taxon>Goodfellowiella</taxon>
    </lineage>
</organism>
<dbReference type="SUPFAM" id="SSF46785">
    <property type="entry name" value="Winged helix' DNA-binding domain"/>
    <property type="match status" value="1"/>
</dbReference>
<evidence type="ECO:0000259" key="2">
    <source>
        <dbReference type="Pfam" id="PF13936"/>
    </source>
</evidence>
<dbReference type="PANTHER" id="PTHR10948:SF23">
    <property type="entry name" value="TRANSPOSASE INSI FOR INSERTION SEQUENCE ELEMENT IS30A-RELATED"/>
    <property type="match status" value="1"/>
</dbReference>
<dbReference type="InterPro" id="IPR009057">
    <property type="entry name" value="Homeodomain-like_sf"/>
</dbReference>
<dbReference type="Proteomes" id="UP001206128">
    <property type="component" value="Unassembled WGS sequence"/>
</dbReference>
<dbReference type="InterPro" id="IPR036388">
    <property type="entry name" value="WH-like_DNA-bd_sf"/>
</dbReference>
<dbReference type="GO" id="GO:0032196">
    <property type="term" value="P:transposition"/>
    <property type="evidence" value="ECO:0007669"/>
    <property type="project" value="TreeGrafter"/>
</dbReference>
<comment type="caution">
    <text evidence="3">The sequence shown here is derived from an EMBL/GenBank/DDBJ whole genome shotgun (WGS) entry which is preliminary data.</text>
</comment>
<feature type="domain" description="HTH marR-type" evidence="1">
    <location>
        <begin position="104"/>
        <end position="164"/>
    </location>
</feature>
<gene>
    <name evidence="3" type="ORF">LX83_001486</name>
</gene>
<sequence>MPGRRLSHEDRRRIAAGLAEGLGYAEIARLLGRPTSTISREIARNGGPHAYRANRAHQAAAWRARRHKHNRPHERPAVADPAQRSAGAVREFEQQFVAMMVETGLPLMSARVLTCLFTSDAGSLTAAELVQRLRVSPASVSKGVRYVEGIGLLRRERDPGSRRERYVLDDDVWYRAWLSSSRSLTRWAATTEHGADVLGHATPAGARLDTTTRFFRFAVDALTQLAEHWRQTFAPETRPVAESRAEPPR</sequence>